<protein>
    <submittedName>
        <fullName evidence="2">Uncharacterized protein</fullName>
    </submittedName>
</protein>
<dbReference type="EMBL" id="JAXUIC010000293">
    <property type="protein sequence ID" value="KAK4544813.1"/>
    <property type="molecule type" value="Genomic_DNA"/>
</dbReference>
<feature type="chain" id="PRO_5042885471" evidence="1">
    <location>
        <begin position="19"/>
        <end position="54"/>
    </location>
</feature>
<dbReference type="Proteomes" id="UP001324115">
    <property type="component" value="Unassembled WGS sequence"/>
</dbReference>
<accession>A0AAN7I5T3</accession>
<evidence type="ECO:0000256" key="1">
    <source>
        <dbReference type="SAM" id="SignalP"/>
    </source>
</evidence>
<keyword evidence="1" id="KW-0732">Signal</keyword>
<sequence length="54" mass="6183">MRLFQCTQCLVLVYAMAGLKIDEYSRAMMDATAKELIEKKILGQVMPRVIMKTT</sequence>
<organism evidence="2 3">
    <name type="scientific">Quercus rubra</name>
    <name type="common">Northern red oak</name>
    <name type="synonym">Quercus borealis</name>
    <dbReference type="NCBI Taxonomy" id="3512"/>
    <lineage>
        <taxon>Eukaryota</taxon>
        <taxon>Viridiplantae</taxon>
        <taxon>Streptophyta</taxon>
        <taxon>Embryophyta</taxon>
        <taxon>Tracheophyta</taxon>
        <taxon>Spermatophyta</taxon>
        <taxon>Magnoliopsida</taxon>
        <taxon>eudicotyledons</taxon>
        <taxon>Gunneridae</taxon>
        <taxon>Pentapetalae</taxon>
        <taxon>rosids</taxon>
        <taxon>fabids</taxon>
        <taxon>Fagales</taxon>
        <taxon>Fagaceae</taxon>
        <taxon>Quercus</taxon>
    </lineage>
</organism>
<proteinExistence type="predicted"/>
<keyword evidence="3" id="KW-1185">Reference proteome</keyword>
<comment type="caution">
    <text evidence="2">The sequence shown here is derived from an EMBL/GenBank/DDBJ whole genome shotgun (WGS) entry which is preliminary data.</text>
</comment>
<gene>
    <name evidence="2" type="ORF">RGQ29_032981</name>
</gene>
<feature type="signal peptide" evidence="1">
    <location>
        <begin position="1"/>
        <end position="18"/>
    </location>
</feature>
<reference evidence="2 3" key="1">
    <citation type="journal article" date="2023" name="G3 (Bethesda)">
        <title>A haplotype-resolved chromosome-scale genome for Quercus rubra L. provides insights into the genetics of adaptive traits for red oak species.</title>
        <authorList>
            <person name="Kapoor B."/>
            <person name="Jenkins J."/>
            <person name="Schmutz J."/>
            <person name="Zhebentyayeva T."/>
            <person name="Kuelheim C."/>
            <person name="Coggeshall M."/>
            <person name="Heim C."/>
            <person name="Lasky J.R."/>
            <person name="Leites L."/>
            <person name="Islam-Faridi N."/>
            <person name="Romero-Severson J."/>
            <person name="DeLeo V.L."/>
            <person name="Lucas S.M."/>
            <person name="Lazic D."/>
            <person name="Gailing O."/>
            <person name="Carlson J."/>
            <person name="Staton M."/>
        </authorList>
    </citation>
    <scope>NUCLEOTIDE SEQUENCE [LARGE SCALE GENOMIC DNA]</scope>
    <source>
        <strain evidence="2">Pseudo-F2</strain>
    </source>
</reference>
<name>A0AAN7I5T3_QUERU</name>
<evidence type="ECO:0000313" key="3">
    <source>
        <dbReference type="Proteomes" id="UP001324115"/>
    </source>
</evidence>
<dbReference type="AlphaFoldDB" id="A0AAN7I5T3"/>
<evidence type="ECO:0000313" key="2">
    <source>
        <dbReference type="EMBL" id="KAK4544813.1"/>
    </source>
</evidence>